<accession>A0A376X9D6</accession>
<dbReference type="EMBL" id="UGDD01000002">
    <property type="protein sequence ID" value="STJ57684.1"/>
    <property type="molecule type" value="Genomic_DNA"/>
</dbReference>
<proteinExistence type="predicted"/>
<gene>
    <name evidence="3" type="primary">fadB_4</name>
    <name evidence="3" type="ORF">NCTC9045_05739</name>
</gene>
<dbReference type="GO" id="GO:0004300">
    <property type="term" value="F:enoyl-CoA hydratase activity"/>
    <property type="evidence" value="ECO:0007669"/>
    <property type="project" value="TreeGrafter"/>
</dbReference>
<protein>
    <submittedName>
        <fullName evidence="3">Multifunctional fatty acid oxidation complex subunit alpha</fullName>
        <ecNumber evidence="3">1.1.1.35</ecNumber>
    </submittedName>
</protein>
<dbReference type="InterPro" id="IPR008927">
    <property type="entry name" value="6-PGluconate_DH-like_C_sf"/>
</dbReference>
<dbReference type="GO" id="GO:0006635">
    <property type="term" value="P:fatty acid beta-oxidation"/>
    <property type="evidence" value="ECO:0007669"/>
    <property type="project" value="TreeGrafter"/>
</dbReference>
<dbReference type="AlphaFoldDB" id="A0A376X9D6"/>
<dbReference type="InterPro" id="IPR006108">
    <property type="entry name" value="3HC_DH_C"/>
</dbReference>
<name>A0A376X9D6_ECOLX</name>
<evidence type="ECO:0000256" key="1">
    <source>
        <dbReference type="ARBA" id="ARBA00023002"/>
    </source>
</evidence>
<reference evidence="3 4" key="1">
    <citation type="submission" date="2018-06" db="EMBL/GenBank/DDBJ databases">
        <authorList>
            <consortium name="Pathogen Informatics"/>
            <person name="Doyle S."/>
        </authorList>
    </citation>
    <scope>NUCLEOTIDE SEQUENCE [LARGE SCALE GENOMIC DNA]</scope>
    <source>
        <strain evidence="3 4">NCTC9045</strain>
    </source>
</reference>
<keyword evidence="1 3" id="KW-0560">Oxidoreductase</keyword>
<dbReference type="Pfam" id="PF00725">
    <property type="entry name" value="3HCDH"/>
    <property type="match status" value="1"/>
</dbReference>
<dbReference type="PANTHER" id="PTHR43612:SF3">
    <property type="entry name" value="TRIFUNCTIONAL ENZYME SUBUNIT ALPHA, MITOCHONDRIAL"/>
    <property type="match status" value="1"/>
</dbReference>
<dbReference type="GO" id="GO:0016509">
    <property type="term" value="F:long-chain (3S)-3-hydroxyacyl-CoA dehydrogenase (NAD+) activity"/>
    <property type="evidence" value="ECO:0007669"/>
    <property type="project" value="TreeGrafter"/>
</dbReference>
<dbReference type="SUPFAM" id="SSF48179">
    <property type="entry name" value="6-phosphogluconate dehydrogenase C-terminal domain-like"/>
    <property type="match status" value="1"/>
</dbReference>
<dbReference type="Proteomes" id="UP000254503">
    <property type="component" value="Unassembled WGS sequence"/>
</dbReference>
<dbReference type="EC" id="1.1.1.35" evidence="3"/>
<dbReference type="PANTHER" id="PTHR43612">
    <property type="entry name" value="TRIFUNCTIONAL ENZYME SUBUNIT ALPHA"/>
    <property type="match status" value="1"/>
</dbReference>
<dbReference type="Gene3D" id="1.10.1040.50">
    <property type="match status" value="1"/>
</dbReference>
<evidence type="ECO:0000313" key="4">
    <source>
        <dbReference type="Proteomes" id="UP000254503"/>
    </source>
</evidence>
<feature type="domain" description="3-hydroxyacyl-CoA dehydrogenase C-terminal" evidence="2">
    <location>
        <begin position="1"/>
        <end position="66"/>
    </location>
</feature>
<evidence type="ECO:0000313" key="3">
    <source>
        <dbReference type="EMBL" id="STJ57684.1"/>
    </source>
</evidence>
<dbReference type="InterPro" id="IPR050136">
    <property type="entry name" value="FA_oxidation_alpha_subunit"/>
</dbReference>
<evidence type="ECO:0000259" key="2">
    <source>
        <dbReference type="Pfam" id="PF00725"/>
    </source>
</evidence>
<sequence>MEKQFGWPMGPAYLLDVVGIDTAHHAQAVMAAGFPQRMQKDYRDAIDALFDANRFGQKNGLGFWRYKETAKVSRRRRRRRR</sequence>
<organism evidence="3 4">
    <name type="scientific">Escherichia coli</name>
    <dbReference type="NCBI Taxonomy" id="562"/>
    <lineage>
        <taxon>Bacteria</taxon>
        <taxon>Pseudomonadati</taxon>
        <taxon>Pseudomonadota</taxon>
        <taxon>Gammaproteobacteria</taxon>
        <taxon>Enterobacterales</taxon>
        <taxon>Enterobacteriaceae</taxon>
        <taxon>Escherichia</taxon>
    </lineage>
</organism>